<dbReference type="PANTHER" id="PTHR43658:SF8">
    <property type="entry name" value="17-BETA-HYDROXYSTEROID DEHYDROGENASE 14-RELATED"/>
    <property type="match status" value="1"/>
</dbReference>
<name>A0ABY7ET73_MYAAR</name>
<dbReference type="Gene3D" id="3.40.50.720">
    <property type="entry name" value="NAD(P)-binding Rossmann-like Domain"/>
    <property type="match status" value="1"/>
</dbReference>
<dbReference type="InterPro" id="IPR036291">
    <property type="entry name" value="NAD(P)-bd_dom_sf"/>
</dbReference>
<dbReference type="Pfam" id="PF00106">
    <property type="entry name" value="adh_short"/>
    <property type="match status" value="2"/>
</dbReference>
<dbReference type="PRINTS" id="PR00081">
    <property type="entry name" value="GDHRDH"/>
</dbReference>
<evidence type="ECO:0000313" key="3">
    <source>
        <dbReference type="Proteomes" id="UP001164746"/>
    </source>
</evidence>
<proteinExistence type="predicted"/>
<evidence type="ECO:0000313" key="2">
    <source>
        <dbReference type="EMBL" id="WAR12392.1"/>
    </source>
</evidence>
<protein>
    <submittedName>
        <fullName evidence="2">DECR-like protein</fullName>
    </submittedName>
</protein>
<dbReference type="EMBL" id="CP111019">
    <property type="protein sequence ID" value="WAR12392.1"/>
    <property type="molecule type" value="Genomic_DNA"/>
</dbReference>
<keyword evidence="1" id="KW-0560">Oxidoreductase</keyword>
<reference evidence="2" key="1">
    <citation type="submission" date="2022-11" db="EMBL/GenBank/DDBJ databases">
        <title>Centuries of genome instability and evolution in soft-shell clam transmissible cancer (bioRxiv).</title>
        <authorList>
            <person name="Hart S.F.M."/>
            <person name="Yonemitsu M.A."/>
            <person name="Giersch R.M."/>
            <person name="Beal B.F."/>
            <person name="Arriagada G."/>
            <person name="Davis B.W."/>
            <person name="Ostrander E.A."/>
            <person name="Goff S.P."/>
            <person name="Metzger M.J."/>
        </authorList>
    </citation>
    <scope>NUCLEOTIDE SEQUENCE</scope>
    <source>
        <strain evidence="2">MELC-2E11</strain>
        <tissue evidence="2">Siphon/mantle</tissue>
    </source>
</reference>
<organism evidence="2 3">
    <name type="scientific">Mya arenaria</name>
    <name type="common">Soft-shell clam</name>
    <dbReference type="NCBI Taxonomy" id="6604"/>
    <lineage>
        <taxon>Eukaryota</taxon>
        <taxon>Metazoa</taxon>
        <taxon>Spiralia</taxon>
        <taxon>Lophotrochozoa</taxon>
        <taxon>Mollusca</taxon>
        <taxon>Bivalvia</taxon>
        <taxon>Autobranchia</taxon>
        <taxon>Heteroconchia</taxon>
        <taxon>Euheterodonta</taxon>
        <taxon>Imparidentia</taxon>
        <taxon>Neoheterodontei</taxon>
        <taxon>Myida</taxon>
        <taxon>Myoidea</taxon>
        <taxon>Myidae</taxon>
        <taxon>Mya</taxon>
    </lineage>
</organism>
<keyword evidence="3" id="KW-1185">Reference proteome</keyword>
<gene>
    <name evidence="2" type="ORF">MAR_026572</name>
</gene>
<evidence type="ECO:0000256" key="1">
    <source>
        <dbReference type="ARBA" id="ARBA00023002"/>
    </source>
</evidence>
<dbReference type="SUPFAM" id="SSF51735">
    <property type="entry name" value="NAD(P)-binding Rossmann-fold domains"/>
    <property type="match status" value="1"/>
</dbReference>
<accession>A0ABY7ET73</accession>
<dbReference type="InterPro" id="IPR002347">
    <property type="entry name" value="SDR_fam"/>
</dbReference>
<dbReference type="PANTHER" id="PTHR43658">
    <property type="entry name" value="SHORT-CHAIN DEHYDROGENASE/REDUCTASE"/>
    <property type="match status" value="1"/>
</dbReference>
<sequence length="293" mass="31496">MAAPMRVLNRVFNNINRPYAKVLALQCRYQSNREQAVHFPAVNVPMLKDGTFTGKTAFITGGGTGLGKGMATTLSRLGAQVVITSRKLDVLKGTAEEIEKATGNKVLAVAADVRNPDAVKAAVDECVEHFGLPNIVINNAAGNFISPTDRLTSNGWKAVTDIVLNGTAFVSLELGRRMIEANQAAKAGVEALAKSLASEWGRYGIRYNCIQPGPIRTKGAFSRLDPTGQWSEKMLDVLPTGRLGEVQELANLVAYMVSDYSSWMTGESGGVVQRTAGCHKRAVGHARSDDQVY</sequence>
<dbReference type="Proteomes" id="UP001164746">
    <property type="component" value="Chromosome 8"/>
</dbReference>